<dbReference type="InterPro" id="IPR001482">
    <property type="entry name" value="T2SS/T4SS_dom"/>
</dbReference>
<organism evidence="3 4">
    <name type="scientific">Malonomonas rubra DSM 5091</name>
    <dbReference type="NCBI Taxonomy" id="1122189"/>
    <lineage>
        <taxon>Bacteria</taxon>
        <taxon>Pseudomonadati</taxon>
        <taxon>Thermodesulfobacteriota</taxon>
        <taxon>Desulfuromonadia</taxon>
        <taxon>Desulfuromonadales</taxon>
        <taxon>Geopsychrobacteraceae</taxon>
        <taxon>Malonomonas</taxon>
    </lineage>
</organism>
<dbReference type="Gene3D" id="3.40.50.300">
    <property type="entry name" value="P-loop containing nucleotide triphosphate hydrolases"/>
    <property type="match status" value="1"/>
</dbReference>
<accession>A0A1M6GCZ7</accession>
<dbReference type="RefSeq" id="WP_072907432.1">
    <property type="nucleotide sequence ID" value="NZ_FQZT01000004.1"/>
</dbReference>
<gene>
    <name evidence="3" type="ORF">SAMN02745165_01501</name>
</gene>
<name>A0A1M6GCZ7_MALRU</name>
<dbReference type="InterPro" id="IPR050921">
    <property type="entry name" value="T4SS_GSP_E_ATPase"/>
</dbReference>
<evidence type="ECO:0000313" key="3">
    <source>
        <dbReference type="EMBL" id="SHJ07821.1"/>
    </source>
</evidence>
<feature type="domain" description="Bacterial type II secretion system protein E" evidence="2">
    <location>
        <begin position="194"/>
        <end position="208"/>
    </location>
</feature>
<dbReference type="PANTHER" id="PTHR30486">
    <property type="entry name" value="TWITCHING MOTILITY PROTEIN PILT"/>
    <property type="match status" value="1"/>
</dbReference>
<keyword evidence="4" id="KW-1185">Reference proteome</keyword>
<dbReference type="STRING" id="1122189.SAMN02745165_01501"/>
<dbReference type="AlphaFoldDB" id="A0A1M6GCZ7"/>
<dbReference type="PANTHER" id="PTHR30486:SF6">
    <property type="entry name" value="TYPE IV PILUS RETRACTATION ATPASE PILT"/>
    <property type="match status" value="1"/>
</dbReference>
<dbReference type="EMBL" id="FQZT01000004">
    <property type="protein sequence ID" value="SHJ07821.1"/>
    <property type="molecule type" value="Genomic_DNA"/>
</dbReference>
<protein>
    <submittedName>
        <fullName evidence="3">Pilus retraction ATPase PilT</fullName>
    </submittedName>
</protein>
<dbReference type="OrthoDB" id="9805147at2"/>
<dbReference type="InterPro" id="IPR003593">
    <property type="entry name" value="AAA+_ATPase"/>
</dbReference>
<dbReference type="InterPro" id="IPR006321">
    <property type="entry name" value="PilT/PilU"/>
</dbReference>
<comment type="similarity">
    <text evidence="1">Belongs to the GSP E family.</text>
</comment>
<dbReference type="Pfam" id="PF00437">
    <property type="entry name" value="T2SSE"/>
    <property type="match status" value="1"/>
</dbReference>
<dbReference type="InterPro" id="IPR027417">
    <property type="entry name" value="P-loop_NTPase"/>
</dbReference>
<dbReference type="SMART" id="SM00382">
    <property type="entry name" value="AAA"/>
    <property type="match status" value="1"/>
</dbReference>
<evidence type="ECO:0000313" key="4">
    <source>
        <dbReference type="Proteomes" id="UP000184171"/>
    </source>
</evidence>
<dbReference type="GO" id="GO:0016887">
    <property type="term" value="F:ATP hydrolysis activity"/>
    <property type="evidence" value="ECO:0007669"/>
    <property type="project" value="InterPro"/>
</dbReference>
<dbReference type="GO" id="GO:0005524">
    <property type="term" value="F:ATP binding"/>
    <property type="evidence" value="ECO:0007669"/>
    <property type="project" value="InterPro"/>
</dbReference>
<dbReference type="SUPFAM" id="SSF52540">
    <property type="entry name" value="P-loop containing nucleoside triphosphate hydrolases"/>
    <property type="match status" value="1"/>
</dbReference>
<dbReference type="Proteomes" id="UP000184171">
    <property type="component" value="Unassembled WGS sequence"/>
</dbReference>
<proteinExistence type="inferred from homology"/>
<dbReference type="Gene3D" id="3.30.450.90">
    <property type="match status" value="1"/>
</dbReference>
<evidence type="ECO:0000256" key="1">
    <source>
        <dbReference type="ARBA" id="ARBA00006611"/>
    </source>
</evidence>
<evidence type="ECO:0000259" key="2">
    <source>
        <dbReference type="PROSITE" id="PS00662"/>
    </source>
</evidence>
<reference evidence="3 4" key="1">
    <citation type="submission" date="2016-11" db="EMBL/GenBank/DDBJ databases">
        <authorList>
            <person name="Jaros S."/>
            <person name="Januszkiewicz K."/>
            <person name="Wedrychowicz H."/>
        </authorList>
    </citation>
    <scope>NUCLEOTIDE SEQUENCE [LARGE SCALE GENOMIC DNA]</scope>
    <source>
        <strain evidence="3 4">DSM 5091</strain>
    </source>
</reference>
<dbReference type="PROSITE" id="PS00662">
    <property type="entry name" value="T2SP_E"/>
    <property type="match status" value="1"/>
</dbReference>
<sequence>MAKIDALFKMMQQQGASDLHISTGAPPMLRLHGEIVKIKSPNLTNEQVTALLYEILDEEQKQTFEEKRDLDFAYALPAMARFRGNMLDTHRGVAAVFRIIPGEILTADQLKLPEGVRKMTRFKKGLVLVTGPTGSGKSTTLAAMIDLINSTRKEHILTLEDPLEFIHENKMSLINQRQIGTHSQSFSAALKAALREDPDIILVGEMRDLETIELAMSAAETGHLVFGTLHTNSAPKTIDRIIDVFPTDAQEQVRTMLGESLKGVVCQQLCRTADGKGRVAALEIMLGNAAVGNLIREGKTFQIPSIIQTARKDGMQLMDSHLMELLNEGRITPEEAYRCAVEKRTFEAKLPQDAETE</sequence>
<dbReference type="CDD" id="cd01131">
    <property type="entry name" value="PilT"/>
    <property type="match status" value="1"/>
</dbReference>
<dbReference type="NCBIfam" id="TIGR01420">
    <property type="entry name" value="pilT_fam"/>
    <property type="match status" value="1"/>
</dbReference>